<sequence length="270" mass="29373">MLSPIDTLQKYSAAVAFVDVCNAAGDRGIGTAFHVGQGVFVTARHVLENCVVERIATVRDHQVPVEGERAKNALSFVARRDGTLQAMHNISRRDIIISEGPFFHDNPQVDVAVFRAHDIDPELPWIPLGGHLDDWIGDNDFVLWEATVMGFPPIPMTSEPLLVATRAEISAVIDVRHAPHVHFVLSAMARGGFSGGPALIDGCLLGVVTNSLLEMGQPTEIGYLTVVSVEPIFDCLHEHKWLPKAQIESWGATVWDDGLLPPPSTSVPQD</sequence>
<protein>
    <submittedName>
        <fullName evidence="1">Serine protease</fullName>
    </submittedName>
</protein>
<evidence type="ECO:0000313" key="2">
    <source>
        <dbReference type="Proteomes" id="UP000809349"/>
    </source>
</evidence>
<accession>A0ABS7SLH0</accession>
<dbReference type="Pfam" id="PF13365">
    <property type="entry name" value="Trypsin_2"/>
    <property type="match status" value="1"/>
</dbReference>
<dbReference type="InterPro" id="IPR009003">
    <property type="entry name" value="Peptidase_S1_PA"/>
</dbReference>
<dbReference type="SUPFAM" id="SSF50494">
    <property type="entry name" value="Trypsin-like serine proteases"/>
    <property type="match status" value="1"/>
</dbReference>
<reference evidence="1 2" key="2">
    <citation type="submission" date="2021-08" db="EMBL/GenBank/DDBJ databases">
        <title>Massilia sp. R798.</title>
        <authorList>
            <person name="Baek J.H."/>
            <person name="Jung H.S."/>
            <person name="Kim K.R."/>
            <person name="Jeon C.O."/>
        </authorList>
    </citation>
    <scope>NUCLEOTIDE SEQUENCE [LARGE SCALE GENOMIC DNA]</scope>
    <source>
        <strain evidence="1 2">R798</strain>
    </source>
</reference>
<keyword evidence="1" id="KW-0378">Hydrolase</keyword>
<dbReference type="GO" id="GO:0008233">
    <property type="term" value="F:peptidase activity"/>
    <property type="evidence" value="ECO:0007669"/>
    <property type="project" value="UniProtKB-KW"/>
</dbReference>
<organism evidence="1 2">
    <name type="scientific">Massilia soli</name>
    <dbReference type="NCBI Taxonomy" id="2792854"/>
    <lineage>
        <taxon>Bacteria</taxon>
        <taxon>Pseudomonadati</taxon>
        <taxon>Pseudomonadota</taxon>
        <taxon>Betaproteobacteria</taxon>
        <taxon>Burkholderiales</taxon>
        <taxon>Oxalobacteraceae</taxon>
        <taxon>Telluria group</taxon>
        <taxon>Massilia</taxon>
    </lineage>
</organism>
<name>A0ABS7SLH0_9BURK</name>
<keyword evidence="2" id="KW-1185">Reference proteome</keyword>
<comment type="caution">
    <text evidence="1">The sequence shown here is derived from an EMBL/GenBank/DDBJ whole genome shotgun (WGS) entry which is preliminary data.</text>
</comment>
<dbReference type="RefSeq" id="WP_223466405.1">
    <property type="nucleotide sequence ID" value="NZ_JAFBIL020000002.1"/>
</dbReference>
<dbReference type="Proteomes" id="UP000809349">
    <property type="component" value="Unassembled WGS sequence"/>
</dbReference>
<reference evidence="1 2" key="1">
    <citation type="submission" date="2021-01" db="EMBL/GenBank/DDBJ databases">
        <authorList>
            <person name="Ruan W."/>
            <person name="Khan S.A."/>
            <person name="Jeon C.O."/>
        </authorList>
    </citation>
    <scope>NUCLEOTIDE SEQUENCE [LARGE SCALE GENOMIC DNA]</scope>
    <source>
        <strain evidence="1 2">R798</strain>
    </source>
</reference>
<keyword evidence="1" id="KW-0645">Protease</keyword>
<proteinExistence type="predicted"/>
<evidence type="ECO:0000313" key="1">
    <source>
        <dbReference type="EMBL" id="MBZ2206537.1"/>
    </source>
</evidence>
<dbReference type="EMBL" id="JAFBIL020000002">
    <property type="protein sequence ID" value="MBZ2206537.1"/>
    <property type="molecule type" value="Genomic_DNA"/>
</dbReference>
<dbReference type="GO" id="GO:0006508">
    <property type="term" value="P:proteolysis"/>
    <property type="evidence" value="ECO:0007669"/>
    <property type="project" value="UniProtKB-KW"/>
</dbReference>
<gene>
    <name evidence="1" type="ORF">I4X03_004610</name>
</gene>